<evidence type="ECO:0000313" key="1">
    <source>
        <dbReference type="EMBL" id="RMC95584.1"/>
    </source>
</evidence>
<dbReference type="SUPFAM" id="SSF56762">
    <property type="entry name" value="HydB/Nqo4-like"/>
    <property type="match status" value="1"/>
</dbReference>
<accession>A0A454JGJ9</accession>
<keyword evidence="2" id="KW-1185">Reference proteome</keyword>
<reference evidence="1 2" key="1">
    <citation type="submission" date="2018-10" db="EMBL/GenBank/DDBJ databases">
        <title>Draft genome sequence of Aquitalea MWU14-2217 isolated from a wild cranberry bog in Provincetown, Massachusetts.</title>
        <authorList>
            <person name="Ebadzadsahrai G."/>
            <person name="Soby S."/>
        </authorList>
    </citation>
    <scope>NUCLEOTIDE SEQUENCE [LARGE SCALE GENOMIC DNA]</scope>
    <source>
        <strain evidence="1 2">MWU14-2217</strain>
    </source>
</reference>
<dbReference type="RefSeq" id="WP_103525268.1">
    <property type="nucleotide sequence ID" value="NZ_JAIZDC010000002.1"/>
</dbReference>
<dbReference type="EMBL" id="RFAR01000055">
    <property type="protein sequence ID" value="RMC95584.1"/>
    <property type="molecule type" value="Genomic_DNA"/>
</dbReference>
<dbReference type="OrthoDB" id="9157196at2"/>
<sequence>MKADQIHIVLSQNKDKGQAVSLSWPRLEAERVFIGQSAAQAVHTTPMLFALCARAQTLAAQLVLQQAAGLPVSASPEQHRSITLEAVRETLRKLLLDWSQCFDGSPAASTWMARWRAARDLPSLRALAEDFVYGEDCGQWLQGGEAGWLAWLERGATAPARWLGMLDQPLPGCALLPALDAATLASQLADWLRPGGPVWQGQPQEVGALAREAPQLAGLLAAGQLPRARLLARLLQLARWLDGALLHSSVASLADGALALVETARGPLLHLAALDASGRISRYRVVPPTLWHAHPEGVLRVSLGFLADATAAEWQRQISLIDPCVPYSVSKDVEYA</sequence>
<evidence type="ECO:0008006" key="3">
    <source>
        <dbReference type="Google" id="ProtNLM"/>
    </source>
</evidence>
<evidence type="ECO:0000313" key="2">
    <source>
        <dbReference type="Proteomes" id="UP000274139"/>
    </source>
</evidence>
<organism evidence="1 2">
    <name type="scientific">Aquitalea palustris</name>
    <dbReference type="NCBI Taxonomy" id="2480983"/>
    <lineage>
        <taxon>Bacteria</taxon>
        <taxon>Pseudomonadati</taxon>
        <taxon>Pseudomonadota</taxon>
        <taxon>Betaproteobacteria</taxon>
        <taxon>Neisseriales</taxon>
        <taxon>Chromobacteriaceae</taxon>
        <taxon>Aquitalea</taxon>
    </lineage>
</organism>
<dbReference type="Proteomes" id="UP000274139">
    <property type="component" value="Unassembled WGS sequence"/>
</dbReference>
<proteinExistence type="predicted"/>
<dbReference type="InterPro" id="IPR029014">
    <property type="entry name" value="NiFe-Hase_large"/>
</dbReference>
<dbReference type="Gene3D" id="1.10.645.10">
    <property type="entry name" value="Cytochrome-c3 Hydrogenase, chain B"/>
    <property type="match status" value="2"/>
</dbReference>
<name>A0A454JGJ9_9NEIS</name>
<protein>
    <recommendedName>
        <fullName evidence="3">Hydrogenase formation protein</fullName>
    </recommendedName>
</protein>
<comment type="caution">
    <text evidence="1">The sequence shown here is derived from an EMBL/GenBank/DDBJ whole genome shotgun (WGS) entry which is preliminary data.</text>
</comment>
<dbReference type="AlphaFoldDB" id="A0A454JGJ9"/>
<gene>
    <name evidence="1" type="ORF">EAY64_13480</name>
</gene>